<accession>A0A9X4LZW3</accession>
<keyword evidence="2" id="KW-0472">Membrane</keyword>
<reference evidence="3" key="1">
    <citation type="submission" date="2022-08" db="EMBL/GenBank/DDBJ databases">
        <title>Genome analysis of Corynebacteriales strain.</title>
        <authorList>
            <person name="Lee S.D."/>
        </authorList>
    </citation>
    <scope>NUCLEOTIDE SEQUENCE</scope>
    <source>
        <strain evidence="3">D3-21</strain>
    </source>
</reference>
<sequence length="133" mass="14541">MRNNLSGLAGYALGLLGIACYALWLVSLADGMSGAMIAAGVLTAALLVLGAGLLAATLRWDLHSTKVAAPHRDPLEPETSAEDSRKYELIYHHRLDPLPRVEAERREWPRTERRPLAETHHREMVGAGAHTNN</sequence>
<evidence type="ECO:0000256" key="2">
    <source>
        <dbReference type="SAM" id="Phobius"/>
    </source>
</evidence>
<dbReference type="Proteomes" id="UP001152755">
    <property type="component" value="Unassembled WGS sequence"/>
</dbReference>
<dbReference type="PROSITE" id="PS51257">
    <property type="entry name" value="PROKAR_LIPOPROTEIN"/>
    <property type="match status" value="1"/>
</dbReference>
<keyword evidence="2" id="KW-1133">Transmembrane helix</keyword>
<evidence type="ECO:0000313" key="3">
    <source>
        <dbReference type="EMBL" id="MDG3015433.1"/>
    </source>
</evidence>
<dbReference type="AlphaFoldDB" id="A0A9X4LZW3"/>
<feature type="compositionally biased region" description="Basic and acidic residues" evidence="1">
    <location>
        <begin position="104"/>
        <end position="124"/>
    </location>
</feature>
<dbReference type="EMBL" id="JANRHA010000007">
    <property type="protein sequence ID" value="MDG3015433.1"/>
    <property type="molecule type" value="Genomic_DNA"/>
</dbReference>
<protein>
    <submittedName>
        <fullName evidence="3">Uncharacterized protein</fullName>
    </submittedName>
</protein>
<dbReference type="RefSeq" id="WP_332520066.1">
    <property type="nucleotide sequence ID" value="NZ_JANRHA010000007.1"/>
</dbReference>
<keyword evidence="4" id="KW-1185">Reference proteome</keyword>
<organism evidence="3 4">
    <name type="scientific">Speluncibacter jeojiensis</name>
    <dbReference type="NCBI Taxonomy" id="2710754"/>
    <lineage>
        <taxon>Bacteria</taxon>
        <taxon>Bacillati</taxon>
        <taxon>Actinomycetota</taxon>
        <taxon>Actinomycetes</taxon>
        <taxon>Mycobacteriales</taxon>
        <taxon>Speluncibacteraceae</taxon>
        <taxon>Speluncibacter</taxon>
    </lineage>
</organism>
<evidence type="ECO:0000313" key="4">
    <source>
        <dbReference type="Proteomes" id="UP001152755"/>
    </source>
</evidence>
<feature type="transmembrane region" description="Helical" evidence="2">
    <location>
        <begin position="7"/>
        <end position="29"/>
    </location>
</feature>
<name>A0A9X4LZW3_9ACTN</name>
<comment type="caution">
    <text evidence="3">The sequence shown here is derived from an EMBL/GenBank/DDBJ whole genome shotgun (WGS) entry which is preliminary data.</text>
</comment>
<feature type="transmembrane region" description="Helical" evidence="2">
    <location>
        <begin position="35"/>
        <end position="56"/>
    </location>
</feature>
<keyword evidence="2" id="KW-0812">Transmembrane</keyword>
<proteinExistence type="predicted"/>
<gene>
    <name evidence="3" type="ORF">NVS88_12815</name>
</gene>
<feature type="region of interest" description="Disordered" evidence="1">
    <location>
        <begin position="104"/>
        <end position="133"/>
    </location>
</feature>
<evidence type="ECO:0000256" key="1">
    <source>
        <dbReference type="SAM" id="MobiDB-lite"/>
    </source>
</evidence>